<evidence type="ECO:0000259" key="6">
    <source>
        <dbReference type="SMART" id="SM01019"/>
    </source>
</evidence>
<evidence type="ECO:0000256" key="2">
    <source>
        <dbReference type="ARBA" id="ARBA00023015"/>
    </source>
</evidence>
<dbReference type="Proteomes" id="UP000886595">
    <property type="component" value="Unassembled WGS sequence"/>
</dbReference>
<keyword evidence="8" id="KW-1185">Reference proteome</keyword>
<dbReference type="GO" id="GO:0003677">
    <property type="term" value="F:DNA binding"/>
    <property type="evidence" value="ECO:0007669"/>
    <property type="project" value="UniProtKB-KW"/>
</dbReference>
<evidence type="ECO:0000256" key="1">
    <source>
        <dbReference type="ARBA" id="ARBA00004123"/>
    </source>
</evidence>
<feature type="domain" description="TF-B3" evidence="6">
    <location>
        <begin position="12"/>
        <end position="126"/>
    </location>
</feature>
<keyword evidence="3" id="KW-0238">DNA-binding</keyword>
<evidence type="ECO:0000256" key="3">
    <source>
        <dbReference type="ARBA" id="ARBA00023125"/>
    </source>
</evidence>
<proteinExistence type="predicted"/>
<dbReference type="InterPro" id="IPR003340">
    <property type="entry name" value="B3_DNA-bd"/>
</dbReference>
<evidence type="ECO:0000256" key="4">
    <source>
        <dbReference type="ARBA" id="ARBA00023163"/>
    </source>
</evidence>
<evidence type="ECO:0000313" key="8">
    <source>
        <dbReference type="Proteomes" id="UP000886595"/>
    </source>
</evidence>
<dbReference type="InterPro" id="IPR051442">
    <property type="entry name" value="B3_domain"/>
</dbReference>
<dbReference type="PANTHER" id="PTHR34269:SF10">
    <property type="entry name" value="TF-B3 DOMAIN-CONTAINING PROTEIN"/>
    <property type="match status" value="1"/>
</dbReference>
<dbReference type="SUPFAM" id="SSF101936">
    <property type="entry name" value="DNA-binding pseudobarrel domain"/>
    <property type="match status" value="1"/>
</dbReference>
<dbReference type="InterPro" id="IPR015300">
    <property type="entry name" value="DNA-bd_pseudobarrel_sf"/>
</dbReference>
<sequence>MDFDLNMPPFTFLKTLSASDVGSQSRLMLQRSDAENHILSHLSEADNIAIQEGRGVRINIRVYIRNTYTEHQLVLKRMIQTTGSYVLNGGWGKQFVESRGLKEGQKIGFLWNSDESKLHMYLLSPPPADQNYPN</sequence>
<dbReference type="AlphaFoldDB" id="A0A8X7VLW1"/>
<name>A0A8X7VLW1_BRACI</name>
<dbReference type="GO" id="GO:0005634">
    <property type="term" value="C:nucleus"/>
    <property type="evidence" value="ECO:0007669"/>
    <property type="project" value="UniProtKB-SubCell"/>
</dbReference>
<accession>A0A8X7VLW1</accession>
<dbReference type="OrthoDB" id="1915967at2759"/>
<keyword evidence="2" id="KW-0805">Transcription regulation</keyword>
<evidence type="ECO:0000313" key="7">
    <source>
        <dbReference type="EMBL" id="KAG2313592.1"/>
    </source>
</evidence>
<comment type="caution">
    <text evidence="7">The sequence shown here is derived from an EMBL/GenBank/DDBJ whole genome shotgun (WGS) entry which is preliminary data.</text>
</comment>
<comment type="subcellular location">
    <subcellularLocation>
        <location evidence="1">Nucleus</location>
    </subcellularLocation>
</comment>
<keyword evidence="5" id="KW-0539">Nucleus</keyword>
<gene>
    <name evidence="7" type="ORF">Bca52824_025149</name>
</gene>
<evidence type="ECO:0000256" key="5">
    <source>
        <dbReference type="ARBA" id="ARBA00023242"/>
    </source>
</evidence>
<dbReference type="PANTHER" id="PTHR34269">
    <property type="entry name" value="TRANSCRIPTION FACTOR B3-DOMAIN FAMILY-RELATED"/>
    <property type="match status" value="1"/>
</dbReference>
<organism evidence="7 8">
    <name type="scientific">Brassica carinata</name>
    <name type="common">Ethiopian mustard</name>
    <name type="synonym">Abyssinian cabbage</name>
    <dbReference type="NCBI Taxonomy" id="52824"/>
    <lineage>
        <taxon>Eukaryota</taxon>
        <taxon>Viridiplantae</taxon>
        <taxon>Streptophyta</taxon>
        <taxon>Embryophyta</taxon>
        <taxon>Tracheophyta</taxon>
        <taxon>Spermatophyta</taxon>
        <taxon>Magnoliopsida</taxon>
        <taxon>eudicotyledons</taxon>
        <taxon>Gunneridae</taxon>
        <taxon>Pentapetalae</taxon>
        <taxon>rosids</taxon>
        <taxon>malvids</taxon>
        <taxon>Brassicales</taxon>
        <taxon>Brassicaceae</taxon>
        <taxon>Brassiceae</taxon>
        <taxon>Brassica</taxon>
    </lineage>
</organism>
<keyword evidence="4" id="KW-0804">Transcription</keyword>
<dbReference type="SMART" id="SM01019">
    <property type="entry name" value="B3"/>
    <property type="match status" value="1"/>
</dbReference>
<dbReference type="EMBL" id="JAAMPC010000005">
    <property type="protein sequence ID" value="KAG2313592.1"/>
    <property type="molecule type" value="Genomic_DNA"/>
</dbReference>
<dbReference type="Pfam" id="PF02362">
    <property type="entry name" value="B3"/>
    <property type="match status" value="1"/>
</dbReference>
<dbReference type="Gene3D" id="2.40.330.10">
    <property type="entry name" value="DNA-binding pseudobarrel domain"/>
    <property type="match status" value="1"/>
</dbReference>
<reference evidence="7 8" key="1">
    <citation type="submission" date="2020-02" db="EMBL/GenBank/DDBJ databases">
        <authorList>
            <person name="Ma Q."/>
            <person name="Huang Y."/>
            <person name="Song X."/>
            <person name="Pei D."/>
        </authorList>
    </citation>
    <scope>NUCLEOTIDE SEQUENCE [LARGE SCALE GENOMIC DNA]</scope>
    <source>
        <strain evidence="7">Sxm20200214</strain>
        <tissue evidence="7">Leaf</tissue>
    </source>
</reference>
<dbReference type="CDD" id="cd10017">
    <property type="entry name" value="B3_DNA"/>
    <property type="match status" value="1"/>
</dbReference>
<protein>
    <recommendedName>
        <fullName evidence="6">TF-B3 domain-containing protein</fullName>
    </recommendedName>
</protein>